<protein>
    <submittedName>
        <fullName evidence="9">3-dehydroquinate synthase</fullName>
    </submittedName>
</protein>
<feature type="domain" description="3-dehydroquinate synthase C-terminal" evidence="8">
    <location>
        <begin position="183"/>
        <end position="317"/>
    </location>
</feature>
<organism evidence="9 10">
    <name type="scientific">Arcticibacter pallidicorallinus</name>
    <dbReference type="NCBI Taxonomy" id="1259464"/>
    <lineage>
        <taxon>Bacteria</taxon>
        <taxon>Pseudomonadati</taxon>
        <taxon>Bacteroidota</taxon>
        <taxon>Sphingobacteriia</taxon>
        <taxon>Sphingobacteriales</taxon>
        <taxon>Sphingobacteriaceae</taxon>
        <taxon>Arcticibacter</taxon>
    </lineage>
</organism>
<keyword evidence="6" id="KW-0170">Cobalt</keyword>
<keyword evidence="5" id="KW-0456">Lyase</keyword>
<dbReference type="Gene3D" id="3.40.50.1970">
    <property type="match status" value="1"/>
</dbReference>
<dbReference type="Pfam" id="PF01761">
    <property type="entry name" value="DHQ_synthase"/>
    <property type="match status" value="1"/>
</dbReference>
<evidence type="ECO:0000256" key="6">
    <source>
        <dbReference type="ARBA" id="ARBA00023285"/>
    </source>
</evidence>
<dbReference type="InterPro" id="IPR056179">
    <property type="entry name" value="DHQS_C"/>
</dbReference>
<comment type="cofactor">
    <cofactor evidence="2">
        <name>Co(2+)</name>
        <dbReference type="ChEBI" id="CHEBI:48828"/>
    </cofactor>
</comment>
<keyword evidence="3" id="KW-0479">Metal-binding</keyword>
<evidence type="ECO:0000259" key="8">
    <source>
        <dbReference type="Pfam" id="PF24621"/>
    </source>
</evidence>
<dbReference type="PANTHER" id="PTHR43622:SF3">
    <property type="entry name" value="2-EPI-5-EPI-VALIOLONE SYNTHASE"/>
    <property type="match status" value="1"/>
</dbReference>
<dbReference type="EMBL" id="PVTH01000001">
    <property type="protein sequence ID" value="PRY55513.1"/>
    <property type="molecule type" value="Genomic_DNA"/>
</dbReference>
<dbReference type="RefSeq" id="WP_106290981.1">
    <property type="nucleotide sequence ID" value="NZ_PVTH01000001.1"/>
</dbReference>
<feature type="domain" description="3-dehydroquinate synthase N-terminal" evidence="7">
    <location>
        <begin position="70"/>
        <end position="181"/>
    </location>
</feature>
<comment type="cofactor">
    <cofactor evidence="1">
        <name>NAD(+)</name>
        <dbReference type="ChEBI" id="CHEBI:57540"/>
    </cofactor>
</comment>
<accession>A0A2T0UC65</accession>
<evidence type="ECO:0000256" key="4">
    <source>
        <dbReference type="ARBA" id="ARBA00023027"/>
    </source>
</evidence>
<evidence type="ECO:0000256" key="5">
    <source>
        <dbReference type="ARBA" id="ARBA00023239"/>
    </source>
</evidence>
<proteinExistence type="predicted"/>
<evidence type="ECO:0000256" key="2">
    <source>
        <dbReference type="ARBA" id="ARBA00001941"/>
    </source>
</evidence>
<gene>
    <name evidence="9" type="ORF">B0I27_101485</name>
</gene>
<dbReference type="Proteomes" id="UP000238034">
    <property type="component" value="Unassembled WGS sequence"/>
</dbReference>
<reference evidence="9 10" key="1">
    <citation type="submission" date="2018-03" db="EMBL/GenBank/DDBJ databases">
        <title>Genomic Encyclopedia of Type Strains, Phase III (KMG-III): the genomes of soil and plant-associated and newly described type strains.</title>
        <authorList>
            <person name="Whitman W."/>
        </authorList>
    </citation>
    <scope>NUCLEOTIDE SEQUENCE [LARGE SCALE GENOMIC DNA]</scope>
    <source>
        <strain evidence="9 10">CGMCC 1.9313</strain>
    </source>
</reference>
<dbReference type="Pfam" id="PF24621">
    <property type="entry name" value="DHQS_C"/>
    <property type="match status" value="1"/>
</dbReference>
<evidence type="ECO:0000313" key="9">
    <source>
        <dbReference type="EMBL" id="PRY55513.1"/>
    </source>
</evidence>
<name>A0A2T0UC65_9SPHI</name>
<dbReference type="OrthoDB" id="9806583at2"/>
<evidence type="ECO:0000259" key="7">
    <source>
        <dbReference type="Pfam" id="PF01761"/>
    </source>
</evidence>
<keyword evidence="4" id="KW-0520">NAD</keyword>
<dbReference type="Gene3D" id="1.20.1090.10">
    <property type="entry name" value="Dehydroquinate synthase-like - alpha domain"/>
    <property type="match status" value="1"/>
</dbReference>
<dbReference type="InterPro" id="IPR030960">
    <property type="entry name" value="DHQS/DOIS_N"/>
</dbReference>
<dbReference type="GO" id="GO:0009073">
    <property type="term" value="P:aromatic amino acid family biosynthetic process"/>
    <property type="evidence" value="ECO:0007669"/>
    <property type="project" value="InterPro"/>
</dbReference>
<dbReference type="PANTHER" id="PTHR43622">
    <property type="entry name" value="3-DEHYDROQUINATE SYNTHASE"/>
    <property type="match status" value="1"/>
</dbReference>
<evidence type="ECO:0000256" key="1">
    <source>
        <dbReference type="ARBA" id="ARBA00001911"/>
    </source>
</evidence>
<evidence type="ECO:0000256" key="3">
    <source>
        <dbReference type="ARBA" id="ARBA00022723"/>
    </source>
</evidence>
<dbReference type="InterPro" id="IPR030963">
    <property type="entry name" value="DHQ_synth_fam"/>
</dbReference>
<comment type="caution">
    <text evidence="9">The sequence shown here is derived from an EMBL/GenBank/DDBJ whole genome shotgun (WGS) entry which is preliminary data.</text>
</comment>
<keyword evidence="10" id="KW-1185">Reference proteome</keyword>
<dbReference type="AlphaFoldDB" id="A0A2T0UC65"/>
<sequence length="375" mass="42440">MDRVFKISLENTLTYEIKRVTNIFDENNPALGNHIKTHKAYCLIDRKLINEYLAAKAYFSRNGIEAYHFLIDASEKSKDLQTVIDFTSFCFKNGIGRRDSIIAIGGGIVCDLAGMSANLIRRGTPCIKIPTTLLGIIDASVGVKNGINYAGCKNSLGTFYLPDVVFIDLDFLDTLPLCEIKNGLIEMIKIISLKDNDSWHLLKRNIHNFLLKKIDADVIELIDRSIYFMLEELRDNLFEENLYRVVDYGHEFGHLIEVLTNFEISHGEAVGIGMRLSNNLAYVQGLMDKSHYEDFVSVLDSLNMPSWHSALTCQQLFDKKEVVTKHKGGNFSIVALRKIGDPFFLSDFSFSEFEYACNDLVAKDELALSKASTHY</sequence>
<dbReference type="PIRSF" id="PIRSF001455">
    <property type="entry name" value="DHQ_synth"/>
    <property type="match status" value="1"/>
</dbReference>
<dbReference type="GO" id="GO:0003856">
    <property type="term" value="F:3-dehydroquinate synthase activity"/>
    <property type="evidence" value="ECO:0007669"/>
    <property type="project" value="TreeGrafter"/>
</dbReference>
<dbReference type="InterPro" id="IPR050071">
    <property type="entry name" value="Dehydroquinate_synthase"/>
</dbReference>
<evidence type="ECO:0000313" key="10">
    <source>
        <dbReference type="Proteomes" id="UP000238034"/>
    </source>
</evidence>
<dbReference type="GO" id="GO:0046872">
    <property type="term" value="F:metal ion binding"/>
    <property type="evidence" value="ECO:0007669"/>
    <property type="project" value="UniProtKB-KW"/>
</dbReference>
<dbReference type="SUPFAM" id="SSF56796">
    <property type="entry name" value="Dehydroquinate synthase-like"/>
    <property type="match status" value="1"/>
</dbReference>